<evidence type="ECO:0000259" key="9">
    <source>
        <dbReference type="PROSITE" id="PS51709"/>
    </source>
</evidence>
<dbReference type="NCBIfam" id="TIGR00450">
    <property type="entry name" value="mnmE_trmE_thdF"/>
    <property type="match status" value="1"/>
</dbReference>
<sequence length="446" mass="47736">MSADTIFALATPAGRSGVAVFRLSGPRSGEVLETLTGRPLPRPREAIRRRLFSSAATDEHRILLDDALVIYFRAPASFTGEDVVELHVHGGPAIIAAIGKALSAAGLRLAEAGEFTRRAFDHGKLDLLEIEGLADLIAAETEAQRRQALRQAEGELSALYESWRGALISALARMEAAIDFPDEDLPVDLIALVDETLRVLAREIETHLADDHRGEMLREGYSVAIIGAPNVGKSSLLNRLAGREAAIVSARAGTTRDVIEVKLDLAGYPVLVADTAGLRESPDEIEQEGVARALKRAEFADLKLIVFDGAVWPDFDPAIAERIDEAAIVVLNKAEFVADPDPAIAGRPLLKVSAKTGLGLDALVAALTGRAAAALNPGAQPALTRLRHRAALERCLGALNRGRTAPVVELKAEDLRLAVQALGRITGRVEVDDVLDLIFREFCIGK</sequence>
<dbReference type="Pfam" id="PF10396">
    <property type="entry name" value="TrmE_N"/>
    <property type="match status" value="1"/>
</dbReference>
<feature type="binding site" evidence="7">
    <location>
        <position position="124"/>
    </location>
    <ligand>
        <name>(6S)-5-formyl-5,6,7,8-tetrahydrofolate</name>
        <dbReference type="ChEBI" id="CHEBI:57457"/>
    </ligand>
</feature>
<evidence type="ECO:0000256" key="5">
    <source>
        <dbReference type="ARBA" id="ARBA00022958"/>
    </source>
</evidence>
<keyword evidence="7" id="KW-0963">Cytoplasm</keyword>
<feature type="binding site" evidence="7">
    <location>
        <begin position="249"/>
        <end position="255"/>
    </location>
    <ligand>
        <name>GTP</name>
        <dbReference type="ChEBI" id="CHEBI:37565"/>
    </ligand>
</feature>
<comment type="subunit">
    <text evidence="7">Homodimer. Heterotetramer of two MnmE and two MnmG subunits.</text>
</comment>
<dbReference type="InterPro" id="IPR004520">
    <property type="entry name" value="GTPase_MnmE"/>
</dbReference>
<evidence type="ECO:0000313" key="10">
    <source>
        <dbReference type="EMBL" id="TDQ81965.1"/>
    </source>
</evidence>
<evidence type="ECO:0000313" key="11">
    <source>
        <dbReference type="Proteomes" id="UP000295783"/>
    </source>
</evidence>
<dbReference type="EMBL" id="SNYW01000008">
    <property type="protein sequence ID" value="TDQ81965.1"/>
    <property type="molecule type" value="Genomic_DNA"/>
</dbReference>
<dbReference type="CDD" id="cd14858">
    <property type="entry name" value="TrmE_N"/>
    <property type="match status" value="1"/>
</dbReference>
<dbReference type="SUPFAM" id="SSF52540">
    <property type="entry name" value="P-loop containing nucleoside triphosphate hydrolases"/>
    <property type="match status" value="1"/>
</dbReference>
<dbReference type="Gene3D" id="3.30.1360.120">
    <property type="entry name" value="Probable tRNA modification gtpase trme, domain 1"/>
    <property type="match status" value="1"/>
</dbReference>
<protein>
    <recommendedName>
        <fullName evidence="7">tRNA modification GTPase MnmE</fullName>
        <ecNumber evidence="7">3.6.-.-</ecNumber>
    </recommendedName>
</protein>
<dbReference type="InterPro" id="IPR027417">
    <property type="entry name" value="P-loop_NTPase"/>
</dbReference>
<feature type="binding site" evidence="7">
    <location>
        <begin position="230"/>
        <end position="235"/>
    </location>
    <ligand>
        <name>GTP</name>
        <dbReference type="ChEBI" id="CHEBI:37565"/>
    </ligand>
</feature>
<dbReference type="OrthoDB" id="9805918at2"/>
<comment type="caution">
    <text evidence="10">The sequence shown here is derived from an EMBL/GenBank/DDBJ whole genome shotgun (WGS) entry which is preliminary data.</text>
</comment>
<comment type="similarity">
    <text evidence="1 7 8">Belongs to the TRAFAC class TrmE-Era-EngA-EngB-Septin-like GTPase superfamily. TrmE GTPase family.</text>
</comment>
<keyword evidence="2 7" id="KW-0819">tRNA processing</keyword>
<dbReference type="GO" id="GO:0030488">
    <property type="term" value="P:tRNA methylation"/>
    <property type="evidence" value="ECO:0007669"/>
    <property type="project" value="TreeGrafter"/>
</dbReference>
<comment type="cofactor">
    <cofactor evidence="7">
        <name>K(+)</name>
        <dbReference type="ChEBI" id="CHEBI:29103"/>
    </cofactor>
    <text evidence="7">Binds 1 potassium ion per subunit.</text>
</comment>
<feature type="binding site" evidence="7">
    <location>
        <position position="234"/>
    </location>
    <ligand>
        <name>Mg(2+)</name>
        <dbReference type="ChEBI" id="CHEBI:18420"/>
    </ligand>
</feature>
<dbReference type="PROSITE" id="PS51709">
    <property type="entry name" value="G_TRME"/>
    <property type="match status" value="1"/>
</dbReference>
<keyword evidence="3 7" id="KW-0547">Nucleotide-binding</keyword>
<dbReference type="NCBIfam" id="NF003661">
    <property type="entry name" value="PRK05291.1-3"/>
    <property type="match status" value="1"/>
</dbReference>
<feature type="domain" description="TrmE-type G" evidence="9">
    <location>
        <begin position="220"/>
        <end position="372"/>
    </location>
</feature>
<dbReference type="InterPro" id="IPR027368">
    <property type="entry name" value="MnmE_dom2"/>
</dbReference>
<evidence type="ECO:0000256" key="6">
    <source>
        <dbReference type="ARBA" id="ARBA00023134"/>
    </source>
</evidence>
<organism evidence="10 11">
    <name type="scientific">Dongia mobilis</name>
    <dbReference type="NCBI Taxonomy" id="578943"/>
    <lineage>
        <taxon>Bacteria</taxon>
        <taxon>Pseudomonadati</taxon>
        <taxon>Pseudomonadota</taxon>
        <taxon>Alphaproteobacteria</taxon>
        <taxon>Rhodospirillales</taxon>
        <taxon>Dongiaceae</taxon>
        <taxon>Dongia</taxon>
    </lineage>
</organism>
<dbReference type="NCBIfam" id="TIGR00231">
    <property type="entry name" value="small_GTP"/>
    <property type="match status" value="1"/>
</dbReference>
<comment type="function">
    <text evidence="7">Exhibits a very high intrinsic GTPase hydrolysis rate. Involved in the addition of a carboxymethylaminomethyl (cmnm) group at the wobble position (U34) of certain tRNAs, forming tRNA-cmnm(5)s(2)U34.</text>
</comment>
<evidence type="ECO:0000256" key="4">
    <source>
        <dbReference type="ARBA" id="ARBA00022801"/>
    </source>
</evidence>
<dbReference type="PANTHER" id="PTHR42714">
    <property type="entry name" value="TRNA MODIFICATION GTPASE GTPBP3"/>
    <property type="match status" value="1"/>
</dbReference>
<dbReference type="EC" id="3.6.-.-" evidence="7"/>
<dbReference type="InterPro" id="IPR006073">
    <property type="entry name" value="GTP-bd"/>
</dbReference>
<comment type="caution">
    <text evidence="7">Lacks conserved residue(s) required for the propagation of feature annotation.</text>
</comment>
<dbReference type="InterPro" id="IPR025867">
    <property type="entry name" value="MnmE_helical"/>
</dbReference>
<dbReference type="InterPro" id="IPR005225">
    <property type="entry name" value="Small_GTP-bd"/>
</dbReference>
<keyword evidence="4 7" id="KW-0378">Hydrolase</keyword>
<evidence type="ECO:0000256" key="2">
    <source>
        <dbReference type="ARBA" id="ARBA00022694"/>
    </source>
</evidence>
<keyword evidence="11" id="KW-1185">Reference proteome</keyword>
<keyword evidence="7" id="KW-0460">Magnesium</keyword>
<dbReference type="InterPro" id="IPR027266">
    <property type="entry name" value="TrmE/GcvT-like"/>
</dbReference>
<comment type="subcellular location">
    <subcellularLocation>
        <location evidence="7">Cytoplasm</location>
    </subcellularLocation>
</comment>
<dbReference type="AlphaFoldDB" id="A0A4R6WWP2"/>
<dbReference type="GO" id="GO:0002098">
    <property type="term" value="P:tRNA wobble uridine modification"/>
    <property type="evidence" value="ECO:0007669"/>
    <property type="project" value="TreeGrafter"/>
</dbReference>
<feature type="binding site" evidence="7">
    <location>
        <begin position="274"/>
        <end position="277"/>
    </location>
    <ligand>
        <name>GTP</name>
        <dbReference type="ChEBI" id="CHEBI:37565"/>
    </ligand>
</feature>
<evidence type="ECO:0000256" key="3">
    <source>
        <dbReference type="ARBA" id="ARBA00022741"/>
    </source>
</evidence>
<dbReference type="Gene3D" id="3.40.50.300">
    <property type="entry name" value="P-loop containing nucleotide triphosphate hydrolases"/>
    <property type="match status" value="1"/>
</dbReference>
<accession>A0A4R6WWP2</accession>
<dbReference type="PANTHER" id="PTHR42714:SF2">
    <property type="entry name" value="TRNA MODIFICATION GTPASE GTPBP3, MITOCHONDRIAL"/>
    <property type="match status" value="1"/>
</dbReference>
<dbReference type="GO" id="GO:0005525">
    <property type="term" value="F:GTP binding"/>
    <property type="evidence" value="ECO:0007669"/>
    <property type="project" value="UniProtKB-UniRule"/>
</dbReference>
<feature type="binding site" evidence="7">
    <location>
        <position position="22"/>
    </location>
    <ligand>
        <name>(6S)-5-formyl-5,6,7,8-tetrahydrofolate</name>
        <dbReference type="ChEBI" id="CHEBI:57457"/>
    </ligand>
</feature>
<evidence type="ECO:0000256" key="1">
    <source>
        <dbReference type="ARBA" id="ARBA00011043"/>
    </source>
</evidence>
<reference evidence="10 11" key="1">
    <citation type="submission" date="2019-03" db="EMBL/GenBank/DDBJ databases">
        <title>Genomic Encyclopedia of Type Strains, Phase III (KMG-III): the genomes of soil and plant-associated and newly described type strains.</title>
        <authorList>
            <person name="Whitman W."/>
        </authorList>
    </citation>
    <scope>NUCLEOTIDE SEQUENCE [LARGE SCALE GENOMIC DNA]</scope>
    <source>
        <strain evidence="10 11">CGMCC 1.7660</strain>
    </source>
</reference>
<evidence type="ECO:0000256" key="7">
    <source>
        <dbReference type="HAMAP-Rule" id="MF_00379"/>
    </source>
</evidence>
<evidence type="ECO:0000256" key="8">
    <source>
        <dbReference type="RuleBase" id="RU003313"/>
    </source>
</evidence>
<dbReference type="GO" id="GO:0046872">
    <property type="term" value="F:metal ion binding"/>
    <property type="evidence" value="ECO:0007669"/>
    <property type="project" value="UniProtKB-KW"/>
</dbReference>
<dbReference type="Gene3D" id="1.20.120.430">
    <property type="entry name" value="tRNA modification GTPase MnmE domain 2"/>
    <property type="match status" value="1"/>
</dbReference>
<gene>
    <name evidence="7" type="primary">mnmE</name>
    <name evidence="7" type="synonym">trmE</name>
    <name evidence="10" type="ORF">A8950_1785</name>
</gene>
<name>A0A4R6WWP2_9PROT</name>
<dbReference type="SUPFAM" id="SSF116878">
    <property type="entry name" value="TrmE connector domain"/>
    <property type="match status" value="1"/>
</dbReference>
<dbReference type="GO" id="GO:0003924">
    <property type="term" value="F:GTPase activity"/>
    <property type="evidence" value="ECO:0007669"/>
    <property type="project" value="UniProtKB-UniRule"/>
</dbReference>
<proteinExistence type="inferred from homology"/>
<feature type="binding site" evidence="7">
    <location>
        <position position="255"/>
    </location>
    <ligand>
        <name>Mg(2+)</name>
        <dbReference type="ChEBI" id="CHEBI:18420"/>
    </ligand>
</feature>
<feature type="binding site" evidence="7">
    <location>
        <position position="446"/>
    </location>
    <ligand>
        <name>(6S)-5-formyl-5,6,7,8-tetrahydrofolate</name>
        <dbReference type="ChEBI" id="CHEBI:57457"/>
    </ligand>
</feature>
<dbReference type="Pfam" id="PF12631">
    <property type="entry name" value="MnmE_helical"/>
    <property type="match status" value="1"/>
</dbReference>
<dbReference type="Proteomes" id="UP000295783">
    <property type="component" value="Unassembled WGS sequence"/>
</dbReference>
<keyword evidence="7" id="KW-0479">Metal-binding</keyword>
<dbReference type="RefSeq" id="WP_133613295.1">
    <property type="nucleotide sequence ID" value="NZ_SNYW01000008.1"/>
</dbReference>
<keyword evidence="5 7" id="KW-0630">Potassium</keyword>
<dbReference type="GO" id="GO:0005737">
    <property type="term" value="C:cytoplasm"/>
    <property type="evidence" value="ECO:0007669"/>
    <property type="project" value="UniProtKB-SubCell"/>
</dbReference>
<feature type="binding site" evidence="7">
    <location>
        <position position="85"/>
    </location>
    <ligand>
        <name>(6S)-5-formyl-5,6,7,8-tetrahydrofolate</name>
        <dbReference type="ChEBI" id="CHEBI:57457"/>
    </ligand>
</feature>
<dbReference type="FunFam" id="3.30.1360.120:FF:000007">
    <property type="entry name" value="tRNA modification GTPase GTPBP3, mitochondrial"/>
    <property type="match status" value="1"/>
</dbReference>
<dbReference type="InterPro" id="IPR031168">
    <property type="entry name" value="G_TrmE"/>
</dbReference>
<dbReference type="HAMAP" id="MF_00379">
    <property type="entry name" value="GTPase_MnmE"/>
    <property type="match status" value="1"/>
</dbReference>
<dbReference type="Pfam" id="PF01926">
    <property type="entry name" value="MMR_HSR1"/>
    <property type="match status" value="1"/>
</dbReference>
<keyword evidence="6 7" id="KW-0342">GTP-binding</keyword>
<dbReference type="InterPro" id="IPR018948">
    <property type="entry name" value="GTP-bd_TrmE_N"/>
</dbReference>
<dbReference type="CDD" id="cd04164">
    <property type="entry name" value="trmE"/>
    <property type="match status" value="1"/>
</dbReference>